<dbReference type="PANTHER" id="PTHR46268:SF6">
    <property type="entry name" value="UNIVERSAL STRESS PROTEIN UP12"/>
    <property type="match status" value="1"/>
</dbReference>
<dbReference type="CDD" id="cd00293">
    <property type="entry name" value="USP-like"/>
    <property type="match status" value="1"/>
</dbReference>
<dbReference type="InterPro" id="IPR036513">
    <property type="entry name" value="STAS_dom_sf"/>
</dbReference>
<reference evidence="3 4" key="1">
    <citation type="submission" date="2018-05" db="EMBL/GenBank/DDBJ databases">
        <title>Leucothrix arctica sp. nov., isolated from Arctic seawater.</title>
        <authorList>
            <person name="Choi A."/>
            <person name="Baek K."/>
        </authorList>
    </citation>
    <scope>NUCLEOTIDE SEQUENCE [LARGE SCALE GENOMIC DNA]</scope>
    <source>
        <strain evidence="3 4">IMCC9719</strain>
    </source>
</reference>
<dbReference type="Gene3D" id="3.40.50.620">
    <property type="entry name" value="HUPs"/>
    <property type="match status" value="1"/>
</dbReference>
<comment type="similarity">
    <text evidence="1">Belongs to the universal stress protein A family.</text>
</comment>
<dbReference type="PANTHER" id="PTHR46268">
    <property type="entry name" value="STRESS RESPONSE PROTEIN NHAX"/>
    <property type="match status" value="1"/>
</dbReference>
<dbReference type="OrthoDB" id="9792500at2"/>
<dbReference type="SUPFAM" id="SSF52091">
    <property type="entry name" value="SpoIIaa-like"/>
    <property type="match status" value="1"/>
</dbReference>
<accession>A0A317CG37</accession>
<dbReference type="Gene3D" id="3.40.50.10600">
    <property type="entry name" value="SpoIIaa-like domains"/>
    <property type="match status" value="1"/>
</dbReference>
<evidence type="ECO:0000313" key="4">
    <source>
        <dbReference type="Proteomes" id="UP000245506"/>
    </source>
</evidence>
<evidence type="ECO:0000313" key="3">
    <source>
        <dbReference type="EMBL" id="PWQ97528.1"/>
    </source>
</evidence>
<feature type="domain" description="UspA" evidence="2">
    <location>
        <begin position="133"/>
        <end position="279"/>
    </location>
</feature>
<dbReference type="InterPro" id="IPR014729">
    <property type="entry name" value="Rossmann-like_a/b/a_fold"/>
</dbReference>
<dbReference type="InterPro" id="IPR021866">
    <property type="entry name" value="SpoIIAA-like"/>
</dbReference>
<dbReference type="SUPFAM" id="SSF52402">
    <property type="entry name" value="Adenine nucleotide alpha hydrolases-like"/>
    <property type="match status" value="1"/>
</dbReference>
<dbReference type="Proteomes" id="UP000245506">
    <property type="component" value="Unassembled WGS sequence"/>
</dbReference>
<dbReference type="InterPro" id="IPR038396">
    <property type="entry name" value="SpoIIAA-like_sf"/>
</dbReference>
<name>A0A317CG37_9GAMM</name>
<evidence type="ECO:0000256" key="1">
    <source>
        <dbReference type="ARBA" id="ARBA00008791"/>
    </source>
</evidence>
<dbReference type="RefSeq" id="WP_109822570.1">
    <property type="nucleotide sequence ID" value="NZ_QGKL01000019.1"/>
</dbReference>
<evidence type="ECO:0000259" key="2">
    <source>
        <dbReference type="Pfam" id="PF00582"/>
    </source>
</evidence>
<dbReference type="Pfam" id="PF11964">
    <property type="entry name" value="SpoIIAA-like"/>
    <property type="match status" value="1"/>
</dbReference>
<dbReference type="InterPro" id="IPR006016">
    <property type="entry name" value="UspA"/>
</dbReference>
<sequence>MLQFIPVFDDNTIAVRASGRLSHEDYQNFLPKLEAQINEFEKVSILFEFENFRGWDLAAAKDDYKFGMEHSTSFERIALVGDKSWEHWMAWFAKPFIAPGEVRYFNRENLQDAWDWLRNKEDVEVAADKLLPYQHIVVAVDFSKYSAHACKRAIEMAGNYDATLTLLNVVQEDSALALYGDAIGSSLIGEDIVEKQSQHHIDAAEAQMKLFVSELETDFALKTKVISGNTDSGIVSFLEAHRSDLVIMWAKKKKGLNKLMGSTTHYVQNHSRCDVLIVPVNSASFTTDK</sequence>
<protein>
    <recommendedName>
        <fullName evidence="2">UspA domain-containing protein</fullName>
    </recommendedName>
</protein>
<dbReference type="AlphaFoldDB" id="A0A317CG37"/>
<organism evidence="3 4">
    <name type="scientific">Leucothrix arctica</name>
    <dbReference type="NCBI Taxonomy" id="1481894"/>
    <lineage>
        <taxon>Bacteria</taxon>
        <taxon>Pseudomonadati</taxon>
        <taxon>Pseudomonadota</taxon>
        <taxon>Gammaproteobacteria</taxon>
        <taxon>Thiotrichales</taxon>
        <taxon>Thiotrichaceae</taxon>
        <taxon>Leucothrix</taxon>
    </lineage>
</organism>
<comment type="caution">
    <text evidence="3">The sequence shown here is derived from an EMBL/GenBank/DDBJ whole genome shotgun (WGS) entry which is preliminary data.</text>
</comment>
<keyword evidence="4" id="KW-1185">Reference proteome</keyword>
<gene>
    <name evidence="3" type="ORF">DKT75_06280</name>
</gene>
<dbReference type="EMBL" id="QGKL01000019">
    <property type="protein sequence ID" value="PWQ97528.1"/>
    <property type="molecule type" value="Genomic_DNA"/>
</dbReference>
<proteinExistence type="inferred from homology"/>
<dbReference type="PRINTS" id="PR01438">
    <property type="entry name" value="UNVRSLSTRESS"/>
</dbReference>
<dbReference type="InterPro" id="IPR006015">
    <property type="entry name" value="Universal_stress_UspA"/>
</dbReference>
<dbReference type="Pfam" id="PF00582">
    <property type="entry name" value="Usp"/>
    <property type="match status" value="1"/>
</dbReference>